<dbReference type="EMBL" id="CP036261">
    <property type="protein sequence ID" value="QDS88904.1"/>
    <property type="molecule type" value="Genomic_DNA"/>
</dbReference>
<dbReference type="InterPro" id="IPR029044">
    <property type="entry name" value="Nucleotide-diphossugar_trans"/>
</dbReference>
<protein>
    <submittedName>
        <fullName evidence="1">Uncharacterized protein</fullName>
    </submittedName>
</protein>
<dbReference type="OrthoDB" id="5180856at2"/>
<name>A0A517M1Z5_9BACT</name>
<dbReference type="RefSeq" id="WP_145346441.1">
    <property type="nucleotide sequence ID" value="NZ_CP036261.1"/>
</dbReference>
<dbReference type="SUPFAM" id="SSF53448">
    <property type="entry name" value="Nucleotide-diphospho-sugar transferases"/>
    <property type="match status" value="1"/>
</dbReference>
<dbReference type="AlphaFoldDB" id="A0A517M1Z5"/>
<dbReference type="Proteomes" id="UP000319557">
    <property type="component" value="Chromosome"/>
</dbReference>
<gene>
    <name evidence="1" type="ORF">EC9_30990</name>
</gene>
<evidence type="ECO:0000313" key="2">
    <source>
        <dbReference type="Proteomes" id="UP000319557"/>
    </source>
</evidence>
<dbReference type="Gene3D" id="3.90.550.10">
    <property type="entry name" value="Spore Coat Polysaccharide Biosynthesis Protein SpsA, Chain A"/>
    <property type="match status" value="1"/>
</dbReference>
<keyword evidence="2" id="KW-1185">Reference proteome</keyword>
<evidence type="ECO:0000313" key="1">
    <source>
        <dbReference type="EMBL" id="QDS88904.1"/>
    </source>
</evidence>
<dbReference type="KEGG" id="ruv:EC9_30990"/>
<accession>A0A517M1Z5</accession>
<reference evidence="1 2" key="1">
    <citation type="submission" date="2019-02" db="EMBL/GenBank/DDBJ databases">
        <title>Deep-cultivation of Planctomycetes and their phenomic and genomic characterization uncovers novel biology.</title>
        <authorList>
            <person name="Wiegand S."/>
            <person name="Jogler M."/>
            <person name="Boedeker C."/>
            <person name="Pinto D."/>
            <person name="Vollmers J."/>
            <person name="Rivas-Marin E."/>
            <person name="Kohn T."/>
            <person name="Peeters S.H."/>
            <person name="Heuer A."/>
            <person name="Rast P."/>
            <person name="Oberbeckmann S."/>
            <person name="Bunk B."/>
            <person name="Jeske O."/>
            <person name="Meyerdierks A."/>
            <person name="Storesund J.E."/>
            <person name="Kallscheuer N."/>
            <person name="Luecker S."/>
            <person name="Lage O.M."/>
            <person name="Pohl T."/>
            <person name="Merkel B.J."/>
            <person name="Hornburger P."/>
            <person name="Mueller R.-W."/>
            <person name="Bruemmer F."/>
            <person name="Labrenz M."/>
            <person name="Spormann A.M."/>
            <person name="Op den Camp H."/>
            <person name="Overmann J."/>
            <person name="Amann R."/>
            <person name="Jetten M.S.M."/>
            <person name="Mascher T."/>
            <person name="Medema M.H."/>
            <person name="Devos D.P."/>
            <person name="Kaster A.-K."/>
            <person name="Ovreas L."/>
            <person name="Rohde M."/>
            <person name="Galperin M.Y."/>
            <person name="Jogler C."/>
        </authorList>
    </citation>
    <scope>NUCLEOTIDE SEQUENCE [LARGE SCALE GENOMIC DNA]</scope>
    <source>
        <strain evidence="1 2">EC9</strain>
    </source>
</reference>
<organism evidence="1 2">
    <name type="scientific">Rosistilla ulvae</name>
    <dbReference type="NCBI Taxonomy" id="1930277"/>
    <lineage>
        <taxon>Bacteria</taxon>
        <taxon>Pseudomonadati</taxon>
        <taxon>Planctomycetota</taxon>
        <taxon>Planctomycetia</taxon>
        <taxon>Pirellulales</taxon>
        <taxon>Pirellulaceae</taxon>
        <taxon>Rosistilla</taxon>
    </lineage>
</organism>
<proteinExistence type="predicted"/>
<sequence>MNSSSLAPIVLFVYGRPEHTRATLESLSRNGLAKESLLYIFADGPRNDASLKTLEAIKEVRKIIRERPWCGEVKIVQSDINRGLAKSIVEGVGSVCEKHGDVIVLEDDLETSPGFLRYMNDGLAVYRNDSTVMQISAFNIRNRFFAPQTGFLRTSTSWGWATWQRAWSLYQEDANALMVGVQKKDARAFDLGGVSFHHEELQRNIDGDLSTWAVKWYATIFLHDGLCLYPRKTMVRNLGFDGTGENCHEDAEGFHRQWRLASRIRVSRQPVVENNIYLSAMQRHYRKLLKRWTKTRLRDRLLRKLDLFR</sequence>